<feature type="transmembrane region" description="Helical" evidence="6">
    <location>
        <begin position="128"/>
        <end position="147"/>
    </location>
</feature>
<feature type="transmembrane region" description="Helical" evidence="6">
    <location>
        <begin position="153"/>
        <end position="171"/>
    </location>
</feature>
<keyword evidence="9" id="KW-1185">Reference proteome</keyword>
<reference evidence="8 9" key="1">
    <citation type="submission" date="2018-09" db="EMBL/GenBank/DDBJ databases">
        <authorList>
            <person name="Zhu H."/>
        </authorList>
    </citation>
    <scope>NUCLEOTIDE SEQUENCE [LARGE SCALE GENOMIC DNA]</scope>
    <source>
        <strain evidence="8 9">K2R10-39</strain>
    </source>
</reference>
<name>A0A418WXQ0_9BURK</name>
<feature type="domain" description="Major facilitator superfamily (MFS) profile" evidence="7">
    <location>
        <begin position="1"/>
        <end position="384"/>
    </location>
</feature>
<dbReference type="Pfam" id="PF07690">
    <property type="entry name" value="MFS_1"/>
    <property type="match status" value="1"/>
</dbReference>
<evidence type="ECO:0000256" key="4">
    <source>
        <dbReference type="ARBA" id="ARBA00022989"/>
    </source>
</evidence>
<organism evidence="8 9">
    <name type="scientific">Noviherbaspirillum cavernae</name>
    <dbReference type="NCBI Taxonomy" id="2320862"/>
    <lineage>
        <taxon>Bacteria</taxon>
        <taxon>Pseudomonadati</taxon>
        <taxon>Pseudomonadota</taxon>
        <taxon>Betaproteobacteria</taxon>
        <taxon>Burkholderiales</taxon>
        <taxon>Oxalobacteraceae</taxon>
        <taxon>Noviherbaspirillum</taxon>
    </lineage>
</organism>
<dbReference type="InterPro" id="IPR050189">
    <property type="entry name" value="MFS_Efflux_Transporters"/>
</dbReference>
<feature type="transmembrane region" description="Helical" evidence="6">
    <location>
        <begin position="203"/>
        <end position="227"/>
    </location>
</feature>
<dbReference type="Proteomes" id="UP000285190">
    <property type="component" value="Unassembled WGS sequence"/>
</dbReference>
<comment type="caution">
    <text evidence="8">The sequence shown here is derived from an EMBL/GenBank/DDBJ whole genome shotgun (WGS) entry which is preliminary data.</text>
</comment>
<proteinExistence type="predicted"/>
<dbReference type="CDD" id="cd06174">
    <property type="entry name" value="MFS"/>
    <property type="match status" value="1"/>
</dbReference>
<feature type="transmembrane region" description="Helical" evidence="6">
    <location>
        <begin position="336"/>
        <end position="355"/>
    </location>
</feature>
<evidence type="ECO:0000256" key="6">
    <source>
        <dbReference type="SAM" id="Phobius"/>
    </source>
</evidence>
<gene>
    <name evidence="8" type="ORF">D3870_02410</name>
</gene>
<evidence type="ECO:0000259" key="7">
    <source>
        <dbReference type="PROSITE" id="PS50850"/>
    </source>
</evidence>
<keyword evidence="4 6" id="KW-1133">Transmembrane helix</keyword>
<keyword evidence="5 6" id="KW-0472">Membrane</keyword>
<feature type="transmembrane region" description="Helical" evidence="6">
    <location>
        <begin position="36"/>
        <end position="56"/>
    </location>
</feature>
<evidence type="ECO:0000256" key="3">
    <source>
        <dbReference type="ARBA" id="ARBA00022692"/>
    </source>
</evidence>
<keyword evidence="3 6" id="KW-0812">Transmembrane</keyword>
<protein>
    <submittedName>
        <fullName evidence="8">MFS transporter</fullName>
    </submittedName>
</protein>
<dbReference type="GO" id="GO:0005886">
    <property type="term" value="C:plasma membrane"/>
    <property type="evidence" value="ECO:0007669"/>
    <property type="project" value="UniProtKB-SubCell"/>
</dbReference>
<feature type="transmembrane region" description="Helical" evidence="6">
    <location>
        <begin position="233"/>
        <end position="255"/>
    </location>
</feature>
<dbReference type="PANTHER" id="PTHR43124:SF3">
    <property type="entry name" value="CHLORAMPHENICOL EFFLUX PUMP RV0191"/>
    <property type="match status" value="1"/>
</dbReference>
<evidence type="ECO:0000256" key="2">
    <source>
        <dbReference type="ARBA" id="ARBA00022475"/>
    </source>
</evidence>
<dbReference type="InterPro" id="IPR036259">
    <property type="entry name" value="MFS_trans_sf"/>
</dbReference>
<dbReference type="InterPro" id="IPR011701">
    <property type="entry name" value="MFS"/>
</dbReference>
<dbReference type="EMBL" id="QYUN01000002">
    <property type="protein sequence ID" value="RJG05018.1"/>
    <property type="molecule type" value="Genomic_DNA"/>
</dbReference>
<evidence type="ECO:0000313" key="8">
    <source>
        <dbReference type="EMBL" id="RJG05018.1"/>
    </source>
</evidence>
<keyword evidence="2" id="KW-1003">Cell membrane</keyword>
<comment type="subcellular location">
    <subcellularLocation>
        <location evidence="1">Cell membrane</location>
        <topology evidence="1">Multi-pass membrane protein</topology>
    </subcellularLocation>
</comment>
<feature type="transmembrane region" description="Helical" evidence="6">
    <location>
        <begin position="95"/>
        <end position="116"/>
    </location>
</feature>
<feature type="transmembrane region" description="Helical" evidence="6">
    <location>
        <begin position="267"/>
        <end position="286"/>
    </location>
</feature>
<evidence type="ECO:0000256" key="1">
    <source>
        <dbReference type="ARBA" id="ARBA00004651"/>
    </source>
</evidence>
<feature type="transmembrane region" description="Helical" evidence="6">
    <location>
        <begin position="292"/>
        <end position="315"/>
    </location>
</feature>
<feature type="transmembrane region" description="Helical" evidence="6">
    <location>
        <begin position="361"/>
        <end position="379"/>
    </location>
</feature>
<dbReference type="PANTHER" id="PTHR43124">
    <property type="entry name" value="PURINE EFFLUX PUMP PBUE"/>
    <property type="match status" value="1"/>
</dbReference>
<dbReference type="AlphaFoldDB" id="A0A418WXQ0"/>
<dbReference type="Gene3D" id="1.20.1250.20">
    <property type="entry name" value="MFS general substrate transporter like domains"/>
    <property type="match status" value="2"/>
</dbReference>
<evidence type="ECO:0000256" key="5">
    <source>
        <dbReference type="ARBA" id="ARBA00023136"/>
    </source>
</evidence>
<feature type="transmembrane region" description="Helical" evidence="6">
    <location>
        <begin position="63"/>
        <end position="83"/>
    </location>
</feature>
<dbReference type="InterPro" id="IPR020846">
    <property type="entry name" value="MFS_dom"/>
</dbReference>
<sequence length="384" mass="40132">MLAAVLCGVAVAMNVGKVSIVMPQLRAEFGMSMVTAGWVSSMINMLAVTTALLFGLAGDRVGALRMCFFGLGVSAAGTLGAFFASGETGLLISRFAEGAGMVSVAVSAPALLTAASDPKDRRFALSMWSAYMPGGVGLVMLAAPLMMHLDGWRAVWMLTLAVIALAALAIYRSRHAYHVPAPANAETGMLATAKEALAQPAPWLLAFAMGCWTVQHFALIIWLPTFLREQRGFGALAVSLLSCFMVLVNVPGNLLGGKLLQRGYRRGNLILAASIVTGLSGAGIFLDVFPDIVRYALCLTLSFVGGLMPASVLSASATLSRTPKQIATLQGLFMQCGNLGSFIGPPIIAMLVASSGLWRDALFVTGTAALLGVAAGLAIRRYRV</sequence>
<dbReference type="SUPFAM" id="SSF103473">
    <property type="entry name" value="MFS general substrate transporter"/>
    <property type="match status" value="1"/>
</dbReference>
<dbReference type="PROSITE" id="PS50850">
    <property type="entry name" value="MFS"/>
    <property type="match status" value="1"/>
</dbReference>
<evidence type="ECO:0000313" key="9">
    <source>
        <dbReference type="Proteomes" id="UP000285190"/>
    </source>
</evidence>
<accession>A0A418WXQ0</accession>
<dbReference type="GO" id="GO:0022857">
    <property type="term" value="F:transmembrane transporter activity"/>
    <property type="evidence" value="ECO:0007669"/>
    <property type="project" value="InterPro"/>
</dbReference>